<dbReference type="EMBL" id="BGZK01000333">
    <property type="protein sequence ID" value="GBP37405.1"/>
    <property type="molecule type" value="Genomic_DNA"/>
</dbReference>
<dbReference type="Proteomes" id="UP000299102">
    <property type="component" value="Unassembled WGS sequence"/>
</dbReference>
<reference evidence="1 2" key="1">
    <citation type="journal article" date="2019" name="Commun. Biol.">
        <title>The bagworm genome reveals a unique fibroin gene that provides high tensile strength.</title>
        <authorList>
            <person name="Kono N."/>
            <person name="Nakamura H."/>
            <person name="Ohtoshi R."/>
            <person name="Tomita M."/>
            <person name="Numata K."/>
            <person name="Arakawa K."/>
        </authorList>
    </citation>
    <scope>NUCLEOTIDE SEQUENCE [LARGE SCALE GENOMIC DNA]</scope>
</reference>
<keyword evidence="2" id="KW-1185">Reference proteome</keyword>
<organism evidence="1 2">
    <name type="scientific">Eumeta variegata</name>
    <name type="common">Bagworm moth</name>
    <name type="synonym">Eumeta japonica</name>
    <dbReference type="NCBI Taxonomy" id="151549"/>
    <lineage>
        <taxon>Eukaryota</taxon>
        <taxon>Metazoa</taxon>
        <taxon>Ecdysozoa</taxon>
        <taxon>Arthropoda</taxon>
        <taxon>Hexapoda</taxon>
        <taxon>Insecta</taxon>
        <taxon>Pterygota</taxon>
        <taxon>Neoptera</taxon>
        <taxon>Endopterygota</taxon>
        <taxon>Lepidoptera</taxon>
        <taxon>Glossata</taxon>
        <taxon>Ditrysia</taxon>
        <taxon>Tineoidea</taxon>
        <taxon>Psychidae</taxon>
        <taxon>Oiketicinae</taxon>
        <taxon>Eumeta</taxon>
    </lineage>
</organism>
<evidence type="ECO:0000313" key="1">
    <source>
        <dbReference type="EMBL" id="GBP37405.1"/>
    </source>
</evidence>
<evidence type="ECO:0000313" key="2">
    <source>
        <dbReference type="Proteomes" id="UP000299102"/>
    </source>
</evidence>
<sequence length="89" mass="10468">MIARLLYKKWEIPTWADSRAEYLVSVPLRDQRNIGTERRDIKRLPKFFTAVSSKRLNTGFRGLTFEHDNASAPSALKQRDFWTARRSNL</sequence>
<dbReference type="AlphaFoldDB" id="A0A4C1VI61"/>
<comment type="caution">
    <text evidence="1">The sequence shown here is derived from an EMBL/GenBank/DDBJ whole genome shotgun (WGS) entry which is preliminary data.</text>
</comment>
<name>A0A4C1VI61_EUMVA</name>
<accession>A0A4C1VI61</accession>
<gene>
    <name evidence="1" type="ORF">EVAR_16310_1</name>
</gene>
<proteinExistence type="predicted"/>
<protein>
    <submittedName>
        <fullName evidence="1">Uncharacterized protein</fullName>
    </submittedName>
</protein>